<dbReference type="Proteomes" id="UP000249016">
    <property type="component" value="Unassembled WGS sequence"/>
</dbReference>
<keyword evidence="2" id="KW-1185">Reference proteome</keyword>
<evidence type="ECO:0000313" key="1">
    <source>
        <dbReference type="EMBL" id="RAI77102.1"/>
    </source>
</evidence>
<comment type="caution">
    <text evidence="1">The sequence shown here is derived from an EMBL/GenBank/DDBJ whole genome shotgun (WGS) entry which is preliminary data.</text>
</comment>
<evidence type="ECO:0000313" key="2">
    <source>
        <dbReference type="Proteomes" id="UP000249016"/>
    </source>
</evidence>
<dbReference type="AlphaFoldDB" id="A0A327NPF2"/>
<proteinExistence type="predicted"/>
<dbReference type="OrthoDB" id="1239212at2"/>
<gene>
    <name evidence="1" type="ORF">HMF3257_28220</name>
</gene>
<name>A0A327NPF2_9BACT</name>
<sequence>MFRTIFLALAFSHFCLSDIFYNEEVNKPIARALSREYNYQNKNTFTGNWSWEKNNEKKDFSLSITKKGEFLIGQYCYTLLNGEKTDCAIKNDYSFKIKNTNATSFTTDFYSQFSHSKGKARITLGADSLVWEILQEPREEYYCPMKAILRKQ</sequence>
<dbReference type="EMBL" id="QLII01000001">
    <property type="protein sequence ID" value="RAI77102.1"/>
    <property type="molecule type" value="Genomic_DNA"/>
</dbReference>
<dbReference type="RefSeq" id="WP_111347288.1">
    <property type="nucleotide sequence ID" value="NZ_QLII01000001.1"/>
</dbReference>
<protein>
    <submittedName>
        <fullName evidence="1">Uncharacterized protein</fullName>
    </submittedName>
</protein>
<organism evidence="1 2">
    <name type="scientific">Spirosoma telluris</name>
    <dbReference type="NCBI Taxonomy" id="2183553"/>
    <lineage>
        <taxon>Bacteria</taxon>
        <taxon>Pseudomonadati</taxon>
        <taxon>Bacteroidota</taxon>
        <taxon>Cytophagia</taxon>
        <taxon>Cytophagales</taxon>
        <taxon>Cytophagaceae</taxon>
        <taxon>Spirosoma</taxon>
    </lineage>
</organism>
<accession>A0A327NPF2</accession>
<reference evidence="1 2" key="1">
    <citation type="submission" date="2018-06" db="EMBL/GenBank/DDBJ databases">
        <title>Spirosoma sp. HMF3257 Genome sequencing and assembly.</title>
        <authorList>
            <person name="Kang H."/>
            <person name="Cha I."/>
            <person name="Kim H."/>
            <person name="Kang J."/>
            <person name="Joh K."/>
        </authorList>
    </citation>
    <scope>NUCLEOTIDE SEQUENCE [LARGE SCALE GENOMIC DNA]</scope>
    <source>
        <strain evidence="1 2">HMF3257</strain>
    </source>
</reference>